<proteinExistence type="predicted"/>
<keyword evidence="2" id="KW-1185">Reference proteome</keyword>
<dbReference type="AlphaFoldDB" id="A0A443S1Q8"/>
<evidence type="ECO:0000313" key="1">
    <source>
        <dbReference type="EMBL" id="RWS21411.1"/>
    </source>
</evidence>
<dbReference type="VEuPathDB" id="VectorBase:LDEU010630"/>
<gene>
    <name evidence="1" type="ORF">B4U80_07063</name>
</gene>
<protein>
    <submittedName>
        <fullName evidence="1">Uncharacterized protein</fullName>
    </submittedName>
</protein>
<reference evidence="1 2" key="1">
    <citation type="journal article" date="2018" name="Gigascience">
        <title>Genomes of trombidid mites reveal novel predicted allergens and laterally-transferred genes associated with secondary metabolism.</title>
        <authorList>
            <person name="Dong X."/>
            <person name="Chaisiri K."/>
            <person name="Xia D."/>
            <person name="Armstrong S.D."/>
            <person name="Fang Y."/>
            <person name="Donnelly M.J."/>
            <person name="Kadowaki T."/>
            <person name="McGarry J.W."/>
            <person name="Darby A.C."/>
            <person name="Makepeace B.L."/>
        </authorList>
    </citation>
    <scope>NUCLEOTIDE SEQUENCE [LARGE SCALE GENOMIC DNA]</scope>
    <source>
        <strain evidence="1">UoL-UT</strain>
    </source>
</reference>
<comment type="caution">
    <text evidence="1">The sequence shown here is derived from an EMBL/GenBank/DDBJ whole genome shotgun (WGS) entry which is preliminary data.</text>
</comment>
<organism evidence="1 2">
    <name type="scientific">Leptotrombidium deliense</name>
    <dbReference type="NCBI Taxonomy" id="299467"/>
    <lineage>
        <taxon>Eukaryota</taxon>
        <taxon>Metazoa</taxon>
        <taxon>Ecdysozoa</taxon>
        <taxon>Arthropoda</taxon>
        <taxon>Chelicerata</taxon>
        <taxon>Arachnida</taxon>
        <taxon>Acari</taxon>
        <taxon>Acariformes</taxon>
        <taxon>Trombidiformes</taxon>
        <taxon>Prostigmata</taxon>
        <taxon>Anystina</taxon>
        <taxon>Parasitengona</taxon>
        <taxon>Trombiculoidea</taxon>
        <taxon>Trombiculidae</taxon>
        <taxon>Leptotrombidium</taxon>
    </lineage>
</organism>
<dbReference type="Proteomes" id="UP000288716">
    <property type="component" value="Unassembled WGS sequence"/>
</dbReference>
<dbReference type="EMBL" id="NCKV01012340">
    <property type="protein sequence ID" value="RWS21411.1"/>
    <property type="molecule type" value="Genomic_DNA"/>
</dbReference>
<sequence>MSQQKRPLISYYENLFINLVPQEKL</sequence>
<evidence type="ECO:0000313" key="2">
    <source>
        <dbReference type="Proteomes" id="UP000288716"/>
    </source>
</evidence>
<accession>A0A443S1Q8</accession>
<name>A0A443S1Q8_9ACAR</name>